<comment type="caution">
    <text evidence="5">The sequence shown here is derived from an EMBL/GenBank/DDBJ whole genome shotgun (WGS) entry which is preliminary data.</text>
</comment>
<dbReference type="Gene3D" id="3.30.310.180">
    <property type="match status" value="1"/>
</dbReference>
<evidence type="ECO:0000256" key="1">
    <source>
        <dbReference type="ARBA" id="ARBA00004123"/>
    </source>
</evidence>
<comment type="subcellular location">
    <subcellularLocation>
        <location evidence="1 4">Nucleus</location>
    </subcellularLocation>
</comment>
<organism evidence="5 6">
    <name type="scientific">Basidiobolus ranarum</name>
    <dbReference type="NCBI Taxonomy" id="34480"/>
    <lineage>
        <taxon>Eukaryota</taxon>
        <taxon>Fungi</taxon>
        <taxon>Fungi incertae sedis</taxon>
        <taxon>Zoopagomycota</taxon>
        <taxon>Entomophthoromycotina</taxon>
        <taxon>Basidiobolomycetes</taxon>
        <taxon>Basidiobolales</taxon>
        <taxon>Basidiobolaceae</taxon>
        <taxon>Basidiobolus</taxon>
    </lineage>
</organism>
<keyword evidence="6" id="KW-1185">Reference proteome</keyword>
<sequence>MGVTCVLRWTDANGAQSLNMLQERIVKVYHGKISGRWNLSCKVYRDTNPINKMGTGKLLYLVYHSSYPSSVFSMIDGVIVEADRELDFVVNKLKNIWVTRQNLQVEGYSFDIGDFVLRAGNIMVGSSYKGMMIEIEYKPCSIPIQCNDIFAEFLQNVIPPGAKYSLETEYKYESVGLSSDTFTPTHTGYHYMNLFWRDNLL</sequence>
<dbReference type="EMBL" id="JASJQH010007519">
    <property type="protein sequence ID" value="KAK9707949.1"/>
    <property type="molecule type" value="Genomic_DNA"/>
</dbReference>
<keyword evidence="4" id="KW-0804">Transcription</keyword>
<comment type="subunit">
    <text evidence="4">Component of the Mediator complex.</text>
</comment>
<name>A0ABR2VWC4_9FUNG</name>
<keyword evidence="4" id="KW-0010">Activator</keyword>
<dbReference type="Proteomes" id="UP001479436">
    <property type="component" value="Unassembled WGS sequence"/>
</dbReference>
<dbReference type="Pfam" id="PF08612">
    <property type="entry name" value="Med20"/>
    <property type="match status" value="1"/>
</dbReference>
<evidence type="ECO:0000313" key="5">
    <source>
        <dbReference type="EMBL" id="KAK9707949.1"/>
    </source>
</evidence>
<proteinExistence type="inferred from homology"/>
<dbReference type="PANTHER" id="PTHR12465:SF0">
    <property type="entry name" value="MEDIATOR OF RNA POLYMERASE II TRANSCRIPTION SUBUNIT 20"/>
    <property type="match status" value="1"/>
</dbReference>
<protein>
    <recommendedName>
        <fullName evidence="4">Mediator of RNA polymerase II transcription subunit 20</fullName>
    </recommendedName>
    <alternativeName>
        <fullName evidence="4">Mediator complex subunit 20</fullName>
    </alternativeName>
</protein>
<evidence type="ECO:0000256" key="4">
    <source>
        <dbReference type="RuleBase" id="RU364152"/>
    </source>
</evidence>
<evidence type="ECO:0000313" key="6">
    <source>
        <dbReference type="Proteomes" id="UP001479436"/>
    </source>
</evidence>
<evidence type="ECO:0000256" key="2">
    <source>
        <dbReference type="ARBA" id="ARBA00010743"/>
    </source>
</evidence>
<reference evidence="5 6" key="1">
    <citation type="submission" date="2023-04" db="EMBL/GenBank/DDBJ databases">
        <title>Genome of Basidiobolus ranarum AG-B5.</title>
        <authorList>
            <person name="Stajich J.E."/>
            <person name="Carter-House D."/>
            <person name="Gryganskyi A."/>
        </authorList>
    </citation>
    <scope>NUCLEOTIDE SEQUENCE [LARGE SCALE GENOMIC DNA]</scope>
    <source>
        <strain evidence="5 6">AG-B5</strain>
    </source>
</reference>
<keyword evidence="4" id="KW-0805">Transcription regulation</keyword>
<dbReference type="InterPro" id="IPR013921">
    <property type="entry name" value="Mediator_Med20"/>
</dbReference>
<keyword evidence="3 4" id="KW-0539">Nucleus</keyword>
<comment type="function">
    <text evidence="4">Component of the Mediator complex, a coactivator involved in the regulated transcription of nearly all RNA polymerase II-dependent genes. Mediator functions as a bridge to convey information from gene-specific regulatory proteins to the basal RNA polymerase II transcription machinery. Mediator is recruited to promoters by direct interactions with regulatory proteins and serves as a scaffold for the assembly of a functional preinitiation complex with RNA polymerase II and the general transcription factors.</text>
</comment>
<accession>A0ABR2VWC4</accession>
<evidence type="ECO:0000256" key="3">
    <source>
        <dbReference type="ARBA" id="ARBA00023242"/>
    </source>
</evidence>
<dbReference type="PANTHER" id="PTHR12465">
    <property type="entry name" value="UBIQUITIN SPECIFIC PROTEASE HOMOLOG 49"/>
    <property type="match status" value="1"/>
</dbReference>
<comment type="similarity">
    <text evidence="2 4">Belongs to the Mediator complex subunit 20 family.</text>
</comment>
<gene>
    <name evidence="4" type="primary">MED20</name>
    <name evidence="5" type="ORF">K7432_009910</name>
</gene>